<evidence type="ECO:0000256" key="9">
    <source>
        <dbReference type="HAMAP-Rule" id="MF_00183"/>
    </source>
</evidence>
<feature type="domain" description="1-deoxy-D-xylulose 5-phosphate reductoisomerase C-terminal" evidence="11">
    <location>
        <begin position="143"/>
        <end position="227"/>
    </location>
</feature>
<evidence type="ECO:0000256" key="3">
    <source>
        <dbReference type="ARBA" id="ARBA00022723"/>
    </source>
</evidence>
<comment type="cofactor">
    <cofactor evidence="9">
        <name>Mg(2+)</name>
        <dbReference type="ChEBI" id="CHEBI:18420"/>
    </cofactor>
    <cofactor evidence="9">
        <name>Mn(2+)</name>
        <dbReference type="ChEBI" id="CHEBI:29035"/>
    </cofactor>
</comment>
<feature type="binding site" evidence="9">
    <location>
        <position position="197"/>
    </location>
    <ligand>
        <name>1-deoxy-D-xylulose 5-phosphate</name>
        <dbReference type="ChEBI" id="CHEBI:57792"/>
    </ligand>
</feature>
<comment type="similarity">
    <text evidence="2 9">Belongs to the DXR family.</text>
</comment>
<dbReference type="InterPro" id="IPR026877">
    <property type="entry name" value="DXPR_C"/>
</dbReference>
<dbReference type="SUPFAM" id="SSF51735">
    <property type="entry name" value="NAD(P)-binding Rossmann-fold domains"/>
    <property type="match status" value="1"/>
</dbReference>
<feature type="binding site" evidence="9">
    <location>
        <position position="10"/>
    </location>
    <ligand>
        <name>NADPH</name>
        <dbReference type="ChEBI" id="CHEBI:57783"/>
    </ligand>
</feature>
<dbReference type="InterPro" id="IPR003821">
    <property type="entry name" value="DXP_reductoisomerase"/>
</dbReference>
<keyword evidence="6 9" id="KW-0464">Manganese</keyword>
<dbReference type="Pfam" id="PF02670">
    <property type="entry name" value="DXP_reductoisom"/>
    <property type="match status" value="1"/>
</dbReference>
<keyword evidence="7 9" id="KW-0414">Isoprene biosynthesis</keyword>
<dbReference type="GO" id="GO:0030145">
    <property type="term" value="F:manganese ion binding"/>
    <property type="evidence" value="ECO:0007669"/>
    <property type="project" value="TreeGrafter"/>
</dbReference>
<feature type="binding site" evidence="9">
    <location>
        <position position="34"/>
    </location>
    <ligand>
        <name>NADPH</name>
        <dbReference type="ChEBI" id="CHEBI:57783"/>
    </ligand>
</feature>
<comment type="caution">
    <text evidence="13">The sequence shown here is derived from an EMBL/GenBank/DDBJ whole genome shotgun (WGS) entry which is preliminary data.</text>
</comment>
<dbReference type="EMBL" id="DVFN01000063">
    <property type="protein sequence ID" value="HIQ69509.1"/>
    <property type="molecule type" value="Genomic_DNA"/>
</dbReference>
<dbReference type="PANTHER" id="PTHR30525">
    <property type="entry name" value="1-DEOXY-D-XYLULOSE 5-PHOSPHATE REDUCTOISOMERASE"/>
    <property type="match status" value="1"/>
</dbReference>
<feature type="binding site" evidence="9">
    <location>
        <position position="121"/>
    </location>
    <ligand>
        <name>NADPH</name>
        <dbReference type="ChEBI" id="CHEBI:57783"/>
    </ligand>
</feature>
<feature type="binding site" evidence="9">
    <location>
        <position position="12"/>
    </location>
    <ligand>
        <name>NADPH</name>
        <dbReference type="ChEBI" id="CHEBI:57783"/>
    </ligand>
</feature>
<keyword evidence="3 9" id="KW-0479">Metal-binding</keyword>
<comment type="caution">
    <text evidence="9">Lacks conserved residue(s) required for the propagation of feature annotation.</text>
</comment>
<dbReference type="Gene3D" id="1.10.1740.10">
    <property type="match status" value="1"/>
</dbReference>
<feature type="binding site" evidence="9">
    <location>
        <position position="203"/>
    </location>
    <ligand>
        <name>NADPH</name>
        <dbReference type="ChEBI" id="CHEBI:57783"/>
    </ligand>
</feature>
<feature type="binding site" evidence="9">
    <location>
        <position position="122"/>
    </location>
    <ligand>
        <name>1-deoxy-D-xylulose 5-phosphate</name>
        <dbReference type="ChEBI" id="CHEBI:57792"/>
    </ligand>
</feature>
<dbReference type="Pfam" id="PF08436">
    <property type="entry name" value="DXP_redisom_C"/>
    <property type="match status" value="1"/>
</dbReference>
<dbReference type="FunFam" id="3.40.50.720:FF:000045">
    <property type="entry name" value="1-deoxy-D-xylulose 5-phosphate reductoisomerase"/>
    <property type="match status" value="1"/>
</dbReference>
<dbReference type="GO" id="GO:0030604">
    <property type="term" value="F:1-deoxy-D-xylulose-5-phosphate reductoisomerase activity"/>
    <property type="evidence" value="ECO:0007669"/>
    <property type="project" value="UniProtKB-UniRule"/>
</dbReference>
<evidence type="ECO:0000256" key="5">
    <source>
        <dbReference type="ARBA" id="ARBA00023002"/>
    </source>
</evidence>
<keyword evidence="9" id="KW-0460">Magnesium</keyword>
<dbReference type="GO" id="GO:0051484">
    <property type="term" value="P:isopentenyl diphosphate biosynthetic process, methylerythritol 4-phosphate pathway involved in terpenoid biosynthetic process"/>
    <property type="evidence" value="ECO:0007669"/>
    <property type="project" value="TreeGrafter"/>
</dbReference>
<feature type="domain" description="1-deoxy-D-xylulose 5-phosphate reductoisomerase N-terminal" evidence="10">
    <location>
        <begin position="4"/>
        <end position="129"/>
    </location>
</feature>
<feature type="binding site" evidence="9">
    <location>
        <position position="149"/>
    </location>
    <ligand>
        <name>1-deoxy-D-xylulose 5-phosphate</name>
        <dbReference type="ChEBI" id="CHEBI:57792"/>
    </ligand>
</feature>
<evidence type="ECO:0000256" key="4">
    <source>
        <dbReference type="ARBA" id="ARBA00022857"/>
    </source>
</evidence>
<keyword evidence="4 9" id="KW-0521">NADP</keyword>
<comment type="pathway">
    <text evidence="1 9">Isoprenoid biosynthesis; isopentenyl diphosphate biosynthesis via DXP pathway; isopentenyl diphosphate from 1-deoxy-D-xylulose 5-phosphate: step 1/6.</text>
</comment>
<evidence type="ECO:0000259" key="11">
    <source>
        <dbReference type="Pfam" id="PF08436"/>
    </source>
</evidence>
<name>A0A9D0Z5H3_9FIRM</name>
<dbReference type="NCBIfam" id="NF009114">
    <property type="entry name" value="PRK12464.1"/>
    <property type="match status" value="1"/>
</dbReference>
<feature type="domain" description="DXP reductoisomerase C-terminal" evidence="12">
    <location>
        <begin position="259"/>
        <end position="375"/>
    </location>
</feature>
<feature type="binding site" evidence="9">
    <location>
        <position position="174"/>
    </location>
    <ligand>
        <name>1-deoxy-D-xylulose 5-phosphate</name>
        <dbReference type="ChEBI" id="CHEBI:57792"/>
    </ligand>
</feature>
<feature type="binding site" evidence="9">
    <location>
        <position position="149"/>
    </location>
    <ligand>
        <name>Mn(2+)</name>
        <dbReference type="ChEBI" id="CHEBI:29035"/>
    </ligand>
</feature>
<evidence type="ECO:0000256" key="8">
    <source>
        <dbReference type="ARBA" id="ARBA00048543"/>
    </source>
</evidence>
<dbReference type="InterPro" id="IPR013512">
    <property type="entry name" value="DXP_reductoisomerase_N"/>
</dbReference>
<dbReference type="HAMAP" id="MF_00183">
    <property type="entry name" value="DXP_reductoisom"/>
    <property type="match status" value="1"/>
</dbReference>
<dbReference type="InterPro" id="IPR036169">
    <property type="entry name" value="DXPR_C_sf"/>
</dbReference>
<reference evidence="13" key="2">
    <citation type="journal article" date="2021" name="PeerJ">
        <title>Extensive microbial diversity within the chicken gut microbiome revealed by metagenomics and culture.</title>
        <authorList>
            <person name="Gilroy R."/>
            <person name="Ravi A."/>
            <person name="Getino M."/>
            <person name="Pursley I."/>
            <person name="Horton D.L."/>
            <person name="Alikhan N.F."/>
            <person name="Baker D."/>
            <person name="Gharbi K."/>
            <person name="Hall N."/>
            <person name="Watson M."/>
            <person name="Adriaenssens E.M."/>
            <person name="Foster-Nyarko E."/>
            <person name="Jarju S."/>
            <person name="Secka A."/>
            <person name="Antonio M."/>
            <person name="Oren A."/>
            <person name="Chaudhuri R.R."/>
            <person name="La Ragione R."/>
            <person name="Hildebrand F."/>
            <person name="Pallen M.J."/>
        </authorList>
    </citation>
    <scope>NUCLEOTIDE SEQUENCE</scope>
    <source>
        <strain evidence="13">ChiSjej2B20-13462</strain>
    </source>
</reference>
<dbReference type="AlphaFoldDB" id="A0A9D0Z5H3"/>
<dbReference type="NCBIfam" id="TIGR00243">
    <property type="entry name" value="Dxr"/>
    <property type="match status" value="1"/>
</dbReference>
<feature type="binding site" evidence="9">
    <location>
        <position position="147"/>
    </location>
    <ligand>
        <name>Mn(2+)</name>
        <dbReference type="ChEBI" id="CHEBI:29035"/>
    </ligand>
</feature>
<evidence type="ECO:0000313" key="13">
    <source>
        <dbReference type="EMBL" id="HIQ69509.1"/>
    </source>
</evidence>
<comment type="function">
    <text evidence="9">Catalyzes the NADPH-dependent rearrangement and reduction of 1-deoxy-D-xylulose-5-phosphate (DXP) to 2-C-methyl-D-erythritol 4-phosphate (MEP).</text>
</comment>
<feature type="binding site" evidence="9">
    <location>
        <position position="216"/>
    </location>
    <ligand>
        <name>1-deoxy-D-xylulose 5-phosphate</name>
        <dbReference type="ChEBI" id="CHEBI:57792"/>
    </ligand>
</feature>
<feature type="binding site" evidence="9">
    <location>
        <position position="13"/>
    </location>
    <ligand>
        <name>NADPH</name>
        <dbReference type="ChEBI" id="CHEBI:57783"/>
    </ligand>
</feature>
<dbReference type="Proteomes" id="UP000886874">
    <property type="component" value="Unassembled WGS sequence"/>
</dbReference>
<dbReference type="Pfam" id="PF13288">
    <property type="entry name" value="DXPR_C"/>
    <property type="match status" value="1"/>
</dbReference>
<dbReference type="EC" id="1.1.1.267" evidence="9"/>
<feature type="binding site" evidence="9">
    <location>
        <position position="219"/>
    </location>
    <ligand>
        <name>Mn(2+)</name>
        <dbReference type="ChEBI" id="CHEBI:29035"/>
    </ligand>
</feature>
<dbReference type="InterPro" id="IPR013644">
    <property type="entry name" value="DXP_reductoisomerase_C"/>
</dbReference>
<proteinExistence type="inferred from homology"/>
<feature type="binding site" evidence="9">
    <location>
        <position position="123"/>
    </location>
    <ligand>
        <name>NADPH</name>
        <dbReference type="ChEBI" id="CHEBI:57783"/>
    </ligand>
</feature>
<reference evidence="13" key="1">
    <citation type="submission" date="2020-10" db="EMBL/GenBank/DDBJ databases">
        <authorList>
            <person name="Gilroy R."/>
        </authorList>
    </citation>
    <scope>NUCLEOTIDE SEQUENCE</scope>
    <source>
        <strain evidence="13">ChiSjej2B20-13462</strain>
    </source>
</reference>
<feature type="binding site" evidence="9">
    <location>
        <position position="148"/>
    </location>
    <ligand>
        <name>1-deoxy-D-xylulose 5-phosphate</name>
        <dbReference type="ChEBI" id="CHEBI:57792"/>
    </ligand>
</feature>
<dbReference type="SUPFAM" id="SSF55347">
    <property type="entry name" value="Glyceraldehyde-3-phosphate dehydrogenase-like, C-terminal domain"/>
    <property type="match status" value="1"/>
</dbReference>
<evidence type="ECO:0000313" key="14">
    <source>
        <dbReference type="Proteomes" id="UP000886874"/>
    </source>
</evidence>
<dbReference type="PIRSF" id="PIRSF006205">
    <property type="entry name" value="Dxp_reductismrs"/>
    <property type="match status" value="1"/>
</dbReference>
<evidence type="ECO:0000256" key="1">
    <source>
        <dbReference type="ARBA" id="ARBA00005094"/>
    </source>
</evidence>
<evidence type="ECO:0000256" key="7">
    <source>
        <dbReference type="ARBA" id="ARBA00023229"/>
    </source>
</evidence>
<protein>
    <recommendedName>
        <fullName evidence="9">1-deoxy-D-xylulose 5-phosphate reductoisomerase</fullName>
        <shortName evidence="9">DXP reductoisomerase</shortName>
        <ecNumber evidence="9">1.1.1.267</ecNumber>
    </recommendedName>
    <alternativeName>
        <fullName evidence="9">1-deoxyxylulose-5-phosphate reductoisomerase</fullName>
    </alternativeName>
    <alternativeName>
        <fullName evidence="9">2-C-methyl-D-erythritol 4-phosphate synthase</fullName>
    </alternativeName>
</protein>
<feature type="binding site" evidence="9">
    <location>
        <position position="215"/>
    </location>
    <ligand>
        <name>1-deoxy-D-xylulose 5-phosphate</name>
        <dbReference type="ChEBI" id="CHEBI:57792"/>
    </ligand>
</feature>
<organism evidence="13 14">
    <name type="scientific">Candidatus Avoscillospira stercorigallinarum</name>
    <dbReference type="NCBI Taxonomy" id="2840708"/>
    <lineage>
        <taxon>Bacteria</taxon>
        <taxon>Bacillati</taxon>
        <taxon>Bacillota</taxon>
        <taxon>Clostridia</taxon>
        <taxon>Eubacteriales</taxon>
        <taxon>Oscillospiraceae</taxon>
        <taxon>Oscillospiraceae incertae sedis</taxon>
        <taxon>Candidatus Avoscillospira</taxon>
    </lineage>
</organism>
<dbReference type="Gene3D" id="3.40.50.720">
    <property type="entry name" value="NAD(P)-binding Rossmann-like Domain"/>
    <property type="match status" value="1"/>
</dbReference>
<feature type="binding site" evidence="9">
    <location>
        <position position="219"/>
    </location>
    <ligand>
        <name>1-deoxy-D-xylulose 5-phosphate</name>
        <dbReference type="ChEBI" id="CHEBI:57792"/>
    </ligand>
</feature>
<sequence length="388" mass="41412">MRTISLLGSTGSIGRQTLDVAENLGLRVAALTCGTQLDRMEAQCRKFRPLLAVMAGEDLAQALRDRLSDLPEIRVASGEAGLLEAAALPEADTVLTAVVGMVGLKPTLAAIRAGKRIGLANKETLVCAGELVMAEAKRWGAEIIPVDSEHSAIFQCLMGNADRGEVKRLILTASGGAFFGWTREQLQTATKDQALRHPNWTMGPKITVDCATMLNKGLEFIEAMRLYHMPPEKIAVVIHRQSIVHSLVEYCDGAILAQLGAPDMRIPIQLALTYPHRQPSPAKPLDLLTCGDLTFAPPDLERFPCLGMAMDVAKTGGTACAVLNGANEAAVAAYLDDRIGFYDISDGIAAALDAVPTSQDTALEAALEADRLARAAAAAYFRRIGKVI</sequence>
<evidence type="ECO:0000259" key="10">
    <source>
        <dbReference type="Pfam" id="PF02670"/>
    </source>
</evidence>
<comment type="catalytic activity">
    <reaction evidence="8">
        <text>2-C-methyl-D-erythritol 4-phosphate + NADP(+) = 1-deoxy-D-xylulose 5-phosphate + NADPH + H(+)</text>
        <dbReference type="Rhea" id="RHEA:13717"/>
        <dbReference type="ChEBI" id="CHEBI:15378"/>
        <dbReference type="ChEBI" id="CHEBI:57783"/>
        <dbReference type="ChEBI" id="CHEBI:57792"/>
        <dbReference type="ChEBI" id="CHEBI:58262"/>
        <dbReference type="ChEBI" id="CHEBI:58349"/>
        <dbReference type="EC" id="1.1.1.267"/>
    </reaction>
    <physiologicalReaction direction="right-to-left" evidence="8">
        <dbReference type="Rhea" id="RHEA:13719"/>
    </physiologicalReaction>
</comment>
<accession>A0A9D0Z5H3</accession>
<feature type="binding site" evidence="9">
    <location>
        <position position="11"/>
    </location>
    <ligand>
        <name>NADPH</name>
        <dbReference type="ChEBI" id="CHEBI:57783"/>
    </ligand>
</feature>
<evidence type="ECO:0000256" key="6">
    <source>
        <dbReference type="ARBA" id="ARBA00023211"/>
    </source>
</evidence>
<dbReference type="InterPro" id="IPR036291">
    <property type="entry name" value="NAD(P)-bd_dom_sf"/>
</dbReference>
<evidence type="ECO:0000256" key="2">
    <source>
        <dbReference type="ARBA" id="ARBA00006825"/>
    </source>
</evidence>
<dbReference type="GO" id="GO:0070402">
    <property type="term" value="F:NADPH binding"/>
    <property type="evidence" value="ECO:0007669"/>
    <property type="project" value="InterPro"/>
</dbReference>
<evidence type="ECO:0000259" key="12">
    <source>
        <dbReference type="Pfam" id="PF13288"/>
    </source>
</evidence>
<dbReference type="PANTHER" id="PTHR30525:SF0">
    <property type="entry name" value="1-DEOXY-D-XYLULOSE 5-PHOSPHATE REDUCTOISOMERASE, CHLOROPLASTIC"/>
    <property type="match status" value="1"/>
</dbReference>
<gene>
    <name evidence="9" type="primary">dxr</name>
    <name evidence="13" type="ORF">IAA67_04165</name>
</gene>
<keyword evidence="5 9" id="KW-0560">Oxidoreductase</keyword>
<dbReference type="SUPFAM" id="SSF69055">
    <property type="entry name" value="1-deoxy-D-xylulose-5-phosphate reductoisomerase, C-terminal domain"/>
    <property type="match status" value="1"/>
</dbReference>